<dbReference type="Proteomes" id="UP001238601">
    <property type="component" value="Unassembled WGS sequence"/>
</dbReference>
<keyword evidence="2" id="KW-1185">Reference proteome</keyword>
<gene>
    <name evidence="1" type="ORF">QOZ97_002509</name>
</gene>
<protein>
    <submittedName>
        <fullName evidence="1">Uncharacterized protein</fullName>
    </submittedName>
</protein>
<name>A0ABU0NBZ3_9SPHN</name>
<comment type="caution">
    <text evidence="1">The sequence shown here is derived from an EMBL/GenBank/DDBJ whole genome shotgun (WGS) entry which is preliminary data.</text>
</comment>
<sequence length="70" mass="7969">MQIAYYQLEGTAVIIDTRHSLPWCWRDGQWTKAPDLLDVCAATGTELARADFFRRFPRAALQISTLPLSD</sequence>
<organism evidence="1 2">
    <name type="scientific">Qipengyuania citrea</name>
    <dbReference type="NCBI Taxonomy" id="225971"/>
    <lineage>
        <taxon>Bacteria</taxon>
        <taxon>Pseudomonadati</taxon>
        <taxon>Pseudomonadota</taxon>
        <taxon>Alphaproteobacteria</taxon>
        <taxon>Sphingomonadales</taxon>
        <taxon>Erythrobacteraceae</taxon>
        <taxon>Qipengyuania</taxon>
    </lineage>
</organism>
<evidence type="ECO:0000313" key="2">
    <source>
        <dbReference type="Proteomes" id="UP001238601"/>
    </source>
</evidence>
<accession>A0ABU0NBZ3</accession>
<proteinExistence type="predicted"/>
<evidence type="ECO:0000313" key="1">
    <source>
        <dbReference type="EMBL" id="MDQ0566962.1"/>
    </source>
</evidence>
<reference evidence="1 2" key="1">
    <citation type="submission" date="2023-07" db="EMBL/GenBank/DDBJ databases">
        <title>Genomic Encyclopedia of Type Strains, Phase IV (KMG-IV): sequencing the most valuable type-strain genomes for metagenomic binning, comparative biology and taxonomic classification.</title>
        <authorList>
            <person name="Goeker M."/>
        </authorList>
    </citation>
    <scope>NUCLEOTIDE SEQUENCE [LARGE SCALE GENOMIC DNA]</scope>
    <source>
        <strain evidence="1 2">DSM 14432</strain>
    </source>
</reference>
<dbReference type="EMBL" id="JAUSWK010000003">
    <property type="protein sequence ID" value="MDQ0566962.1"/>
    <property type="molecule type" value="Genomic_DNA"/>
</dbReference>